<evidence type="ECO:0000313" key="2">
    <source>
        <dbReference type="EMBL" id="KKN11707.1"/>
    </source>
</evidence>
<reference evidence="2" key="1">
    <citation type="journal article" date="2015" name="Nature">
        <title>Complex archaea that bridge the gap between prokaryotes and eukaryotes.</title>
        <authorList>
            <person name="Spang A."/>
            <person name="Saw J.H."/>
            <person name="Jorgensen S.L."/>
            <person name="Zaremba-Niedzwiedzka K."/>
            <person name="Martijn J."/>
            <person name="Lind A.E."/>
            <person name="van Eijk R."/>
            <person name="Schleper C."/>
            <person name="Guy L."/>
            <person name="Ettema T.J."/>
        </authorList>
    </citation>
    <scope>NUCLEOTIDE SEQUENCE</scope>
</reference>
<comment type="caution">
    <text evidence="2">The sequence shown here is derived from an EMBL/GenBank/DDBJ whole genome shotgun (WGS) entry which is preliminary data.</text>
</comment>
<protein>
    <submittedName>
        <fullName evidence="2">Uncharacterized protein</fullName>
    </submittedName>
</protein>
<keyword evidence="1" id="KW-1133">Transmembrane helix</keyword>
<name>A0A0F9NI95_9ZZZZ</name>
<keyword evidence="1" id="KW-0472">Membrane</keyword>
<accession>A0A0F9NI95</accession>
<keyword evidence="1" id="KW-0812">Transmembrane</keyword>
<dbReference type="EMBL" id="LAZR01004107">
    <property type="protein sequence ID" value="KKN11707.1"/>
    <property type="molecule type" value="Genomic_DNA"/>
</dbReference>
<evidence type="ECO:0000256" key="1">
    <source>
        <dbReference type="SAM" id="Phobius"/>
    </source>
</evidence>
<proteinExistence type="predicted"/>
<feature type="transmembrane region" description="Helical" evidence="1">
    <location>
        <begin position="54"/>
        <end position="71"/>
    </location>
</feature>
<dbReference type="AlphaFoldDB" id="A0A0F9NI95"/>
<sequence>MSDLQSLQEIVQEVKEKLDVVISALMGDPKTPTVPGIVVRIDRLEQSNKFKSKVLWCLGLALTSAILRFYIY</sequence>
<gene>
    <name evidence="2" type="ORF">LCGC14_1023790</name>
</gene>
<organism evidence="2">
    <name type="scientific">marine sediment metagenome</name>
    <dbReference type="NCBI Taxonomy" id="412755"/>
    <lineage>
        <taxon>unclassified sequences</taxon>
        <taxon>metagenomes</taxon>
        <taxon>ecological metagenomes</taxon>
    </lineage>
</organism>